<name>A0ABX1R0X1_9ALTE</name>
<organism evidence="1 2">
    <name type="scientific">Alteromonas ponticola</name>
    <dbReference type="NCBI Taxonomy" id="2720613"/>
    <lineage>
        <taxon>Bacteria</taxon>
        <taxon>Pseudomonadati</taxon>
        <taxon>Pseudomonadota</taxon>
        <taxon>Gammaproteobacteria</taxon>
        <taxon>Alteromonadales</taxon>
        <taxon>Alteromonadaceae</taxon>
        <taxon>Alteromonas/Salinimonas group</taxon>
        <taxon>Alteromonas</taxon>
    </lineage>
</organism>
<accession>A0ABX1R0X1</accession>
<protein>
    <submittedName>
        <fullName evidence="1">Uncharacterized protein</fullName>
    </submittedName>
</protein>
<reference evidence="1 2" key="1">
    <citation type="submission" date="2020-03" db="EMBL/GenBank/DDBJ databases">
        <title>Alteromonas ponticola sp. nov., isolated from seawater.</title>
        <authorList>
            <person name="Yoon J.-H."/>
            <person name="Kim Y.-O."/>
        </authorList>
    </citation>
    <scope>NUCLEOTIDE SEQUENCE [LARGE SCALE GENOMIC DNA]</scope>
    <source>
        <strain evidence="1 2">MYP5</strain>
    </source>
</reference>
<keyword evidence="2" id="KW-1185">Reference proteome</keyword>
<sequence>MEKESAWDCAHRTPSGWGRCEVNRSKLWKHGCNREGKRGPLQDEEYYCQDG</sequence>
<gene>
    <name evidence="1" type="ORF">HCJ96_06825</name>
</gene>
<evidence type="ECO:0000313" key="2">
    <source>
        <dbReference type="Proteomes" id="UP000709336"/>
    </source>
</evidence>
<proteinExistence type="predicted"/>
<evidence type="ECO:0000313" key="1">
    <source>
        <dbReference type="EMBL" id="NMH59724.1"/>
    </source>
</evidence>
<dbReference type="RefSeq" id="WP_169210280.1">
    <property type="nucleotide sequence ID" value="NZ_JAATNW010000003.1"/>
</dbReference>
<dbReference type="Proteomes" id="UP000709336">
    <property type="component" value="Unassembled WGS sequence"/>
</dbReference>
<dbReference type="EMBL" id="JAATNW010000003">
    <property type="protein sequence ID" value="NMH59724.1"/>
    <property type="molecule type" value="Genomic_DNA"/>
</dbReference>
<comment type="caution">
    <text evidence="1">The sequence shown here is derived from an EMBL/GenBank/DDBJ whole genome shotgun (WGS) entry which is preliminary data.</text>
</comment>